<accession>A0A151J308</accession>
<dbReference type="EMBL" id="KQ980310">
    <property type="protein sequence ID" value="KYN16727.1"/>
    <property type="molecule type" value="Genomic_DNA"/>
</dbReference>
<dbReference type="Proteomes" id="UP000078492">
    <property type="component" value="Unassembled WGS sequence"/>
</dbReference>
<keyword evidence="2" id="KW-1185">Reference proteome</keyword>
<evidence type="ECO:0000313" key="1">
    <source>
        <dbReference type="EMBL" id="KYN16727.1"/>
    </source>
</evidence>
<protein>
    <submittedName>
        <fullName evidence="1">Uncharacterized protein</fullName>
    </submittedName>
</protein>
<evidence type="ECO:0000313" key="2">
    <source>
        <dbReference type="Proteomes" id="UP000078492"/>
    </source>
</evidence>
<proteinExistence type="predicted"/>
<name>A0A151J308_9HYME</name>
<dbReference type="AlphaFoldDB" id="A0A151J308"/>
<sequence>MMLTKDATLALRDSIQPHMQVAVRLTAIPLELKLLATLSFLSSGSYQRRIGQDFLSCMCQSSISGAIPQIIHALNAIMPQWITFPTEHDEIQTIQQT</sequence>
<organism evidence="1 2">
    <name type="scientific">Trachymyrmex cornetzi</name>
    <dbReference type="NCBI Taxonomy" id="471704"/>
    <lineage>
        <taxon>Eukaryota</taxon>
        <taxon>Metazoa</taxon>
        <taxon>Ecdysozoa</taxon>
        <taxon>Arthropoda</taxon>
        <taxon>Hexapoda</taxon>
        <taxon>Insecta</taxon>
        <taxon>Pterygota</taxon>
        <taxon>Neoptera</taxon>
        <taxon>Endopterygota</taxon>
        <taxon>Hymenoptera</taxon>
        <taxon>Apocrita</taxon>
        <taxon>Aculeata</taxon>
        <taxon>Formicoidea</taxon>
        <taxon>Formicidae</taxon>
        <taxon>Myrmicinae</taxon>
        <taxon>Trachymyrmex</taxon>
    </lineage>
</organism>
<reference evidence="1 2" key="1">
    <citation type="submission" date="2015-09" db="EMBL/GenBank/DDBJ databases">
        <title>Trachymyrmex cornetzi WGS genome.</title>
        <authorList>
            <person name="Nygaard S."/>
            <person name="Hu H."/>
            <person name="Boomsma J."/>
            <person name="Zhang G."/>
        </authorList>
    </citation>
    <scope>NUCLEOTIDE SEQUENCE [LARGE SCALE GENOMIC DNA]</scope>
    <source>
        <strain evidence="1">Tcor2-1</strain>
        <tissue evidence="1">Whole body</tissue>
    </source>
</reference>
<gene>
    <name evidence="1" type="ORF">ALC57_11008</name>
</gene>